<dbReference type="EMBL" id="CAJNYT010005097">
    <property type="protein sequence ID" value="CAF3713253.1"/>
    <property type="molecule type" value="Genomic_DNA"/>
</dbReference>
<dbReference type="Proteomes" id="UP000663872">
    <property type="component" value="Unassembled WGS sequence"/>
</dbReference>
<name>A0A818VNL2_9BILA</name>
<evidence type="ECO:0000313" key="3">
    <source>
        <dbReference type="Proteomes" id="UP000663872"/>
    </source>
</evidence>
<dbReference type="EMBL" id="CAJOBP010004745">
    <property type="protein sequence ID" value="CAF4449748.1"/>
    <property type="molecule type" value="Genomic_DNA"/>
</dbReference>
<evidence type="ECO:0000313" key="2">
    <source>
        <dbReference type="EMBL" id="CAF4449748.1"/>
    </source>
</evidence>
<proteinExistence type="predicted"/>
<sequence>MSDTKKPGKPITFVENNLNDDNIEELMKNILSLPELSDERYHIMNRKVHGIEFLRRIREINKFCKHATNSEEALQQIKDFLLHDGSAREITATAVFNDGPYYTLTMILIPENQLLHVYITALQVNLCSHMK</sequence>
<evidence type="ECO:0000313" key="1">
    <source>
        <dbReference type="EMBL" id="CAF3713253.1"/>
    </source>
</evidence>
<organism evidence="1 3">
    <name type="scientific">Rotaria socialis</name>
    <dbReference type="NCBI Taxonomy" id="392032"/>
    <lineage>
        <taxon>Eukaryota</taxon>
        <taxon>Metazoa</taxon>
        <taxon>Spiralia</taxon>
        <taxon>Gnathifera</taxon>
        <taxon>Rotifera</taxon>
        <taxon>Eurotatoria</taxon>
        <taxon>Bdelloidea</taxon>
        <taxon>Philodinida</taxon>
        <taxon>Philodinidae</taxon>
        <taxon>Rotaria</taxon>
    </lineage>
</organism>
<accession>A0A818VNL2</accession>
<reference evidence="1" key="1">
    <citation type="submission" date="2021-02" db="EMBL/GenBank/DDBJ databases">
        <authorList>
            <person name="Nowell W R."/>
        </authorList>
    </citation>
    <scope>NUCLEOTIDE SEQUENCE</scope>
</reference>
<gene>
    <name evidence="1" type="ORF">GRG538_LOCUS29148</name>
    <name evidence="2" type="ORF">UJA718_LOCUS22705</name>
</gene>
<protein>
    <submittedName>
        <fullName evidence="1">Uncharacterized protein</fullName>
    </submittedName>
</protein>
<comment type="caution">
    <text evidence="1">The sequence shown here is derived from an EMBL/GenBank/DDBJ whole genome shotgun (WGS) entry which is preliminary data.</text>
</comment>
<dbReference type="AlphaFoldDB" id="A0A818VNL2"/>
<keyword evidence="4" id="KW-1185">Reference proteome</keyword>
<evidence type="ECO:0000313" key="4">
    <source>
        <dbReference type="Proteomes" id="UP000663873"/>
    </source>
</evidence>
<dbReference type="Proteomes" id="UP000663873">
    <property type="component" value="Unassembled WGS sequence"/>
</dbReference>